<feature type="transmembrane region" description="Helical" evidence="11">
    <location>
        <begin position="811"/>
        <end position="835"/>
    </location>
</feature>
<dbReference type="Gene3D" id="3.40.190.10">
    <property type="entry name" value="Periplasmic binding protein-like II"/>
    <property type="match status" value="3"/>
</dbReference>
<feature type="transmembrane region" description="Helical" evidence="11">
    <location>
        <begin position="505"/>
        <end position="525"/>
    </location>
</feature>
<comment type="caution">
    <text evidence="14">The sequence shown here is derived from an EMBL/GenBank/DDBJ whole genome shotgun (WGS) entry which is preliminary data.</text>
</comment>
<sequence length="883" mass="97889">MPNSVLSCRNHRKGPYSIFCRGARQDFSGKMEKIFIALVLLHSGMNFCHGKQIVLAIDKASKITEEDIQMVATADITDNTTFAVFHANQSMSTTDLLLAARGWLAADNVTTIIDMTSNCRTTSIAAVTSIPLLRSSSISCYDVLVRDVINIRPTLETYTNAAFSYLGSIGSCLARVVLLTEHQIDLTEIPKCYKGTAVPLLARAVGAWPLNEEQTNSTQAWLKGMALRLSFHYVIVVGNSDFLNGCFEQGWLHLLPATFFQWMFVVTDKPSFNCSHCPYGTSIFYHSQQTLELLPLPFANRTNSVDMSYLWKAIQTAREMQDEENTLYQVSQTNFDNLTLDGQIVMENNTVRKLGTWTHGSGWQTDESIKDRLDDPSIIRVATIESPPFVFRTDDENGTHYSGYAIDVLDEITKRMNISYRFIEPSDGMFGARLPNGTWNGVIGDILSGSVDIAVGSLTVSAEREEVVDFTTPFYEFVGIEILVKEVPKEQNLLFFVTVFSEPMWGAWFGVLLLTGFLLAVFDYLSPFSVRNTRGKSGGGDGGDGGGGYKKDREEEAGKDTFDLKEGLWLVTASFTLSGPESTPRTPSSRMLVAGFWFFCTIIMANYTANLAAFLTTSRLTTPINSLADLAIQSKIRFSVVDGTTTMSYFERMARIESNFYELWKNISSNMVSAGTLAKSEVAVWDYPLGDTYVKVWSDIEKTGLLASTQEGLDKVMAGDFALIDEAPSLQYAISQYCGLTTIGKQFSTKSYAFALPQGSPLTEQVSNYILKLQSETILEKLKQLWWKDSAEGCVEVEESEGLSFTTLGGVFLLAGVGVAAGLLLCFLEIGWAWLSSKRRKKSDVIPPITSRTDLVQEFDLDSKYDTITNVDDVTAEIQMSAF</sequence>
<dbReference type="FunFam" id="3.40.190.10:FF:000024">
    <property type="entry name" value="Glutamate receptor, ionotropic, delta 1"/>
    <property type="match status" value="1"/>
</dbReference>
<dbReference type="Pfam" id="PF00060">
    <property type="entry name" value="Lig_chan"/>
    <property type="match status" value="1"/>
</dbReference>
<keyword evidence="9" id="KW-1071">Ligand-gated ion channel</keyword>
<evidence type="ECO:0000256" key="5">
    <source>
        <dbReference type="ARBA" id="ARBA00023065"/>
    </source>
</evidence>
<evidence type="ECO:0000313" key="15">
    <source>
        <dbReference type="Proteomes" id="UP001374579"/>
    </source>
</evidence>
<comment type="subcellular location">
    <subcellularLocation>
        <location evidence="1">Membrane</location>
        <topology evidence="1">Multi-pass membrane protein</topology>
    </subcellularLocation>
</comment>
<evidence type="ECO:0000256" key="10">
    <source>
        <dbReference type="ARBA" id="ARBA00023303"/>
    </source>
</evidence>
<evidence type="ECO:0000256" key="2">
    <source>
        <dbReference type="ARBA" id="ARBA00022448"/>
    </source>
</evidence>
<dbReference type="InterPro" id="IPR015683">
    <property type="entry name" value="Ionotropic_Glu_rcpt"/>
</dbReference>
<evidence type="ECO:0000256" key="4">
    <source>
        <dbReference type="ARBA" id="ARBA00022989"/>
    </source>
</evidence>
<keyword evidence="8" id="KW-0325">Glycoprotein</keyword>
<dbReference type="Pfam" id="PF10613">
    <property type="entry name" value="Lig_chan-Glu_bd"/>
    <property type="match status" value="1"/>
</dbReference>
<dbReference type="AlphaFoldDB" id="A0AAN9BTS8"/>
<keyword evidence="10" id="KW-0407">Ion channel</keyword>
<keyword evidence="15" id="KW-1185">Reference proteome</keyword>
<evidence type="ECO:0000256" key="11">
    <source>
        <dbReference type="SAM" id="Phobius"/>
    </source>
</evidence>
<proteinExistence type="predicted"/>
<evidence type="ECO:0000256" key="7">
    <source>
        <dbReference type="ARBA" id="ARBA00023170"/>
    </source>
</evidence>
<dbReference type="SUPFAM" id="SSF53850">
    <property type="entry name" value="Periplasmic binding protein-like II"/>
    <property type="match status" value="1"/>
</dbReference>
<evidence type="ECO:0000256" key="8">
    <source>
        <dbReference type="ARBA" id="ARBA00023180"/>
    </source>
</evidence>
<evidence type="ECO:0000256" key="3">
    <source>
        <dbReference type="ARBA" id="ARBA00022692"/>
    </source>
</evidence>
<evidence type="ECO:0000256" key="9">
    <source>
        <dbReference type="ARBA" id="ARBA00023286"/>
    </source>
</evidence>
<dbReference type="PANTHER" id="PTHR18966">
    <property type="entry name" value="IONOTROPIC GLUTAMATE RECEPTOR"/>
    <property type="match status" value="1"/>
</dbReference>
<evidence type="ECO:0000313" key="14">
    <source>
        <dbReference type="EMBL" id="KAK7111833.1"/>
    </source>
</evidence>
<dbReference type="InterPro" id="IPR019594">
    <property type="entry name" value="Glu/Gly-bd"/>
</dbReference>
<dbReference type="SMART" id="SM00918">
    <property type="entry name" value="Lig_chan-Glu_bd"/>
    <property type="match status" value="1"/>
</dbReference>
<keyword evidence="2" id="KW-0813">Transport</keyword>
<keyword evidence="7" id="KW-0675">Receptor</keyword>
<protein>
    <submittedName>
        <fullName evidence="14">Uncharacterized protein</fullName>
    </submittedName>
</protein>
<dbReference type="SMART" id="SM00079">
    <property type="entry name" value="PBPe"/>
    <property type="match status" value="1"/>
</dbReference>
<keyword evidence="3 11" id="KW-0812">Transmembrane</keyword>
<feature type="transmembrane region" description="Helical" evidence="11">
    <location>
        <begin position="592"/>
        <end position="615"/>
    </location>
</feature>
<feature type="domain" description="Ionotropic glutamate receptor L-glutamate and glycine-binding" evidence="13">
    <location>
        <begin position="388"/>
        <end position="448"/>
    </location>
</feature>
<keyword evidence="6 11" id="KW-0472">Membrane</keyword>
<accession>A0AAN9BTS8</accession>
<evidence type="ECO:0000256" key="1">
    <source>
        <dbReference type="ARBA" id="ARBA00004141"/>
    </source>
</evidence>
<gene>
    <name evidence="14" type="ORF">V1264_011400</name>
</gene>
<keyword evidence="5" id="KW-0406">Ion transport</keyword>
<dbReference type="EMBL" id="JBAMIC010000002">
    <property type="protein sequence ID" value="KAK7111833.1"/>
    <property type="molecule type" value="Genomic_DNA"/>
</dbReference>
<dbReference type="GO" id="GO:0016020">
    <property type="term" value="C:membrane"/>
    <property type="evidence" value="ECO:0007669"/>
    <property type="project" value="UniProtKB-SubCell"/>
</dbReference>
<keyword evidence="4 11" id="KW-1133">Transmembrane helix</keyword>
<name>A0AAN9BTS8_9CAEN</name>
<evidence type="ECO:0000259" key="13">
    <source>
        <dbReference type="SMART" id="SM00918"/>
    </source>
</evidence>
<dbReference type="Gene3D" id="1.10.287.70">
    <property type="match status" value="1"/>
</dbReference>
<dbReference type="Proteomes" id="UP001374579">
    <property type="component" value="Unassembled WGS sequence"/>
</dbReference>
<organism evidence="14 15">
    <name type="scientific">Littorina saxatilis</name>
    <dbReference type="NCBI Taxonomy" id="31220"/>
    <lineage>
        <taxon>Eukaryota</taxon>
        <taxon>Metazoa</taxon>
        <taxon>Spiralia</taxon>
        <taxon>Lophotrochozoa</taxon>
        <taxon>Mollusca</taxon>
        <taxon>Gastropoda</taxon>
        <taxon>Caenogastropoda</taxon>
        <taxon>Littorinimorpha</taxon>
        <taxon>Littorinoidea</taxon>
        <taxon>Littorinidae</taxon>
        <taxon>Littorina</taxon>
    </lineage>
</organism>
<reference evidence="14 15" key="1">
    <citation type="submission" date="2024-02" db="EMBL/GenBank/DDBJ databases">
        <title>Chromosome-scale genome assembly of the rough periwinkle Littorina saxatilis.</title>
        <authorList>
            <person name="De Jode A."/>
            <person name="Faria R."/>
            <person name="Formenti G."/>
            <person name="Sims Y."/>
            <person name="Smith T.P."/>
            <person name="Tracey A."/>
            <person name="Wood J.M.D."/>
            <person name="Zagrodzka Z.B."/>
            <person name="Johannesson K."/>
            <person name="Butlin R.K."/>
            <person name="Leder E.H."/>
        </authorList>
    </citation>
    <scope>NUCLEOTIDE SEQUENCE [LARGE SCALE GENOMIC DNA]</scope>
    <source>
        <strain evidence="14">Snail1</strain>
        <tissue evidence="14">Muscle</tissue>
    </source>
</reference>
<dbReference type="GO" id="GO:0015276">
    <property type="term" value="F:ligand-gated monoatomic ion channel activity"/>
    <property type="evidence" value="ECO:0007669"/>
    <property type="project" value="InterPro"/>
</dbReference>
<dbReference type="InterPro" id="IPR001320">
    <property type="entry name" value="Iontro_rcpt_C"/>
</dbReference>
<evidence type="ECO:0000256" key="6">
    <source>
        <dbReference type="ARBA" id="ARBA00023136"/>
    </source>
</evidence>
<evidence type="ECO:0000259" key="12">
    <source>
        <dbReference type="SMART" id="SM00079"/>
    </source>
</evidence>
<feature type="domain" description="Ionotropic glutamate receptor C-terminal" evidence="12">
    <location>
        <begin position="378"/>
        <end position="789"/>
    </location>
</feature>